<evidence type="ECO:0000256" key="4">
    <source>
        <dbReference type="ARBA" id="ARBA00022603"/>
    </source>
</evidence>
<feature type="domain" description="Methyltransferase" evidence="14">
    <location>
        <begin position="248"/>
        <end position="333"/>
    </location>
</feature>
<evidence type="ECO:0000259" key="16">
    <source>
        <dbReference type="Pfam" id="PF22528"/>
    </source>
</evidence>
<organism evidence="17 18">
    <name type="scientific">Albugo candida</name>
    <dbReference type="NCBI Taxonomy" id="65357"/>
    <lineage>
        <taxon>Eukaryota</taxon>
        <taxon>Sar</taxon>
        <taxon>Stramenopiles</taxon>
        <taxon>Oomycota</taxon>
        <taxon>Peronosporomycetes</taxon>
        <taxon>Albuginales</taxon>
        <taxon>Albuginaceae</taxon>
        <taxon>Albugo</taxon>
    </lineage>
</organism>
<dbReference type="GO" id="GO:0008270">
    <property type="term" value="F:zinc ion binding"/>
    <property type="evidence" value="ECO:0007669"/>
    <property type="project" value="UniProtKB-KW"/>
</dbReference>
<dbReference type="PROSITE" id="PS51678">
    <property type="entry name" value="SAM_MT_PRMT"/>
    <property type="match status" value="1"/>
</dbReference>
<evidence type="ECO:0000256" key="7">
    <source>
        <dbReference type="ARBA" id="ARBA00022723"/>
    </source>
</evidence>
<dbReference type="GO" id="GO:0042054">
    <property type="term" value="F:histone methyltransferase activity"/>
    <property type="evidence" value="ECO:0007669"/>
    <property type="project" value="TreeGrafter"/>
</dbReference>
<proteinExistence type="predicted"/>
<dbReference type="GO" id="GO:0005829">
    <property type="term" value="C:cytosol"/>
    <property type="evidence" value="ECO:0007669"/>
    <property type="project" value="UniProtKB-SubCell"/>
</dbReference>
<dbReference type="GO" id="GO:0035242">
    <property type="term" value="F:protein-arginine omega-N asymmetric methyltransferase activity"/>
    <property type="evidence" value="ECO:0007669"/>
    <property type="project" value="UniProtKB-EC"/>
</dbReference>
<evidence type="ECO:0000313" key="17">
    <source>
        <dbReference type="EMBL" id="CCI46214.1"/>
    </source>
</evidence>
<feature type="compositionally biased region" description="Low complexity" evidence="13">
    <location>
        <begin position="134"/>
        <end position="145"/>
    </location>
</feature>
<evidence type="ECO:0000256" key="13">
    <source>
        <dbReference type="SAM" id="MobiDB-lite"/>
    </source>
</evidence>
<dbReference type="PANTHER" id="PTHR11006">
    <property type="entry name" value="PROTEIN ARGININE N-METHYLTRANSFERASE"/>
    <property type="match status" value="1"/>
</dbReference>
<dbReference type="Pfam" id="PF13649">
    <property type="entry name" value="Methyltransf_25"/>
    <property type="match status" value="1"/>
</dbReference>
<dbReference type="EC" id="2.1.1.319" evidence="2"/>
<reference evidence="17 18" key="1">
    <citation type="submission" date="2012-05" db="EMBL/GenBank/DDBJ databases">
        <title>Recombination and specialization in a pathogen metapopulation.</title>
        <authorList>
            <person name="Gardiner A."/>
            <person name="Kemen E."/>
            <person name="Schultz-Larsen T."/>
            <person name="MacLean D."/>
            <person name="Van Oosterhout C."/>
            <person name="Jones J.D.G."/>
        </authorList>
    </citation>
    <scope>NUCLEOTIDE SEQUENCE [LARGE SCALE GENOMIC DNA]</scope>
    <source>
        <strain evidence="17 18">Ac Nc2</strain>
    </source>
</reference>
<dbReference type="InterPro" id="IPR049482">
    <property type="entry name" value="ANM3-like_C2H2_Zf"/>
</dbReference>
<dbReference type="FunCoup" id="A0A024GIP5">
    <property type="interactions" value="421"/>
</dbReference>
<evidence type="ECO:0000259" key="14">
    <source>
        <dbReference type="Pfam" id="PF13649"/>
    </source>
</evidence>
<keyword evidence="9" id="KW-0862">Zinc</keyword>
<dbReference type="GO" id="GO:0032259">
    <property type="term" value="P:methylation"/>
    <property type="evidence" value="ECO:0007669"/>
    <property type="project" value="UniProtKB-KW"/>
</dbReference>
<feature type="domain" description="Protein arginine N-methyltransferase" evidence="16">
    <location>
        <begin position="356"/>
        <end position="515"/>
    </location>
</feature>
<accession>A0A024GIP5</accession>
<dbReference type="AlphaFoldDB" id="A0A024GIP5"/>
<comment type="subcellular location">
    <subcellularLocation>
        <location evidence="1">Cytoplasm</location>
        <location evidence="1">Cytosol</location>
    </subcellularLocation>
</comment>
<evidence type="ECO:0000256" key="3">
    <source>
        <dbReference type="ARBA" id="ARBA00022490"/>
    </source>
</evidence>
<comment type="catalytic activity">
    <reaction evidence="11">
        <text>L-arginyl-[protein] + S-adenosyl-L-methionine = N(omega)-methyl-L-arginyl-[protein] + S-adenosyl-L-homocysteine + H(+)</text>
        <dbReference type="Rhea" id="RHEA:48100"/>
        <dbReference type="Rhea" id="RHEA-COMP:10532"/>
        <dbReference type="Rhea" id="RHEA-COMP:11990"/>
        <dbReference type="ChEBI" id="CHEBI:15378"/>
        <dbReference type="ChEBI" id="CHEBI:29965"/>
        <dbReference type="ChEBI" id="CHEBI:57856"/>
        <dbReference type="ChEBI" id="CHEBI:59789"/>
        <dbReference type="ChEBI" id="CHEBI:65280"/>
    </reaction>
    <physiologicalReaction direction="left-to-right" evidence="11">
        <dbReference type="Rhea" id="RHEA:48101"/>
    </physiologicalReaction>
</comment>
<dbReference type="Pfam" id="PF22528">
    <property type="entry name" value="PRMT_C"/>
    <property type="match status" value="1"/>
</dbReference>
<gene>
    <name evidence="17" type="ORF">BN9_071430</name>
</gene>
<keyword evidence="18" id="KW-1185">Reference proteome</keyword>
<dbReference type="Gene3D" id="3.40.50.150">
    <property type="entry name" value="Vaccinia Virus protein VP39"/>
    <property type="match status" value="1"/>
</dbReference>
<dbReference type="CDD" id="cd02440">
    <property type="entry name" value="AdoMet_MTases"/>
    <property type="match status" value="1"/>
</dbReference>
<dbReference type="GO" id="GO:0005634">
    <property type="term" value="C:nucleus"/>
    <property type="evidence" value="ECO:0007669"/>
    <property type="project" value="TreeGrafter"/>
</dbReference>
<keyword evidence="6 12" id="KW-0949">S-adenosyl-L-methionine</keyword>
<feature type="compositionally biased region" description="Acidic residues" evidence="13">
    <location>
        <begin position="121"/>
        <end position="130"/>
    </location>
</feature>
<dbReference type="Pfam" id="PF21137">
    <property type="entry name" value="ANM3_C2H2_Zf"/>
    <property type="match status" value="1"/>
</dbReference>
<evidence type="ECO:0000256" key="2">
    <source>
        <dbReference type="ARBA" id="ARBA00011925"/>
    </source>
</evidence>
<feature type="region of interest" description="Disordered" evidence="13">
    <location>
        <begin position="121"/>
        <end position="149"/>
    </location>
</feature>
<evidence type="ECO:0000256" key="10">
    <source>
        <dbReference type="ARBA" id="ARBA00047384"/>
    </source>
</evidence>
<keyword evidence="4 12" id="KW-0489">Methyltransferase</keyword>
<dbReference type="InterPro" id="IPR055135">
    <property type="entry name" value="PRMT_dom"/>
</dbReference>
<feature type="domain" description="Protein arginine N-methyltransferase 3-like C2H2 zinc finger" evidence="15">
    <location>
        <begin position="59"/>
        <end position="108"/>
    </location>
</feature>
<sequence>MSSSDTESWNDWIEDDERDESTRHGVLQCLFCSDTISCITTFHAHLIESHSFFLQELFTRWNLDHYAMIRLINYIRSNSQKGLTSKSIWNQLEKNGVAEFTDEKYFTPVLQNDAVLHSLNDDEEDSENEDVNGTTTSQVSVSTHSTSEDVDKLKAENEAFRNQTANMKAFIYKLTCDNEEKNGTDVVKANTQKKAKQVKFKVDELDAYYFDSYSHVGIHYEMLTDRVRTEAYRNAILNNAHLYKDKIVLDVGCGTGILSMFAAQAGAAQVIGIDCSEFGHIAQQIVEANGFASKINILKGRVEDVKLPVDHVDIIISEWMGYCLFYESMLDTVLFARDKWLKSDIGEQTCGHVFPDSASLYLQGAQDPKNRKGFWKDVYGFNMTAVQSKINTENGFVELVYPQAILTDRCLLSRVDVNTVKIEQLFDSTLEFKLRINRSGLFEGFVSSFDIAFIRDCVQVESFTTGVEGPPTHWQQVFFMIDCPFRVQANQIINGTWILRRNANNSRFLDITITWITPQEESFTQNFRIH</sequence>
<dbReference type="InterPro" id="IPR036236">
    <property type="entry name" value="Znf_C2H2_sf"/>
</dbReference>
<evidence type="ECO:0000256" key="5">
    <source>
        <dbReference type="ARBA" id="ARBA00022679"/>
    </source>
</evidence>
<evidence type="ECO:0000256" key="11">
    <source>
        <dbReference type="ARBA" id="ARBA00049303"/>
    </source>
</evidence>
<dbReference type="InterPro" id="IPR025799">
    <property type="entry name" value="Arg_MeTrfase"/>
</dbReference>
<keyword evidence="7" id="KW-0479">Metal-binding</keyword>
<dbReference type="FunFam" id="3.40.50.150:FF:000003">
    <property type="entry name" value="Blast:Protein arginine N-methyltransferase 1"/>
    <property type="match status" value="1"/>
</dbReference>
<dbReference type="SUPFAM" id="SSF57667">
    <property type="entry name" value="beta-beta-alpha zinc fingers"/>
    <property type="match status" value="1"/>
</dbReference>
<dbReference type="InterPro" id="IPR029063">
    <property type="entry name" value="SAM-dependent_MTases_sf"/>
</dbReference>
<keyword evidence="5 12" id="KW-0808">Transferase</keyword>
<dbReference type="OrthoDB" id="7848332at2759"/>
<protein>
    <recommendedName>
        <fullName evidence="2">type I protein arginine methyltransferase</fullName>
        <ecNumber evidence="2">2.1.1.319</ecNumber>
    </recommendedName>
</protein>
<dbReference type="EMBL" id="CAIX01000120">
    <property type="protein sequence ID" value="CCI46214.1"/>
    <property type="molecule type" value="Genomic_DNA"/>
</dbReference>
<keyword evidence="8" id="KW-0863">Zinc-finger</keyword>
<name>A0A024GIP5_9STRA</name>
<dbReference type="InParanoid" id="A0A024GIP5"/>
<dbReference type="STRING" id="65357.A0A024GIP5"/>
<evidence type="ECO:0000256" key="12">
    <source>
        <dbReference type="PROSITE-ProRule" id="PRU01015"/>
    </source>
</evidence>
<dbReference type="PANTHER" id="PTHR11006:SF53">
    <property type="entry name" value="PROTEIN ARGININE N-METHYLTRANSFERASE 3"/>
    <property type="match status" value="1"/>
</dbReference>
<dbReference type="SUPFAM" id="SSF53335">
    <property type="entry name" value="S-adenosyl-L-methionine-dependent methyltransferases"/>
    <property type="match status" value="1"/>
</dbReference>
<evidence type="ECO:0000256" key="9">
    <source>
        <dbReference type="ARBA" id="ARBA00022833"/>
    </source>
</evidence>
<dbReference type="Proteomes" id="UP000053237">
    <property type="component" value="Unassembled WGS sequence"/>
</dbReference>
<evidence type="ECO:0000259" key="15">
    <source>
        <dbReference type="Pfam" id="PF21137"/>
    </source>
</evidence>
<comment type="catalytic activity">
    <reaction evidence="10">
        <text>L-arginyl-[protein] + 2 S-adenosyl-L-methionine = N(omega),N(omega)-dimethyl-L-arginyl-[protein] + 2 S-adenosyl-L-homocysteine + 2 H(+)</text>
        <dbReference type="Rhea" id="RHEA:48096"/>
        <dbReference type="Rhea" id="RHEA-COMP:10532"/>
        <dbReference type="Rhea" id="RHEA-COMP:11991"/>
        <dbReference type="ChEBI" id="CHEBI:15378"/>
        <dbReference type="ChEBI" id="CHEBI:29965"/>
        <dbReference type="ChEBI" id="CHEBI:57856"/>
        <dbReference type="ChEBI" id="CHEBI:59789"/>
        <dbReference type="ChEBI" id="CHEBI:61897"/>
        <dbReference type="EC" id="2.1.1.319"/>
    </reaction>
    <physiologicalReaction direction="left-to-right" evidence="10">
        <dbReference type="Rhea" id="RHEA:48097"/>
    </physiologicalReaction>
</comment>
<comment type="caution">
    <text evidence="17">The sequence shown here is derived from an EMBL/GenBank/DDBJ whole genome shotgun (WGS) entry which is preliminary data.</text>
</comment>
<keyword evidence="3" id="KW-0963">Cytoplasm</keyword>
<evidence type="ECO:0000256" key="8">
    <source>
        <dbReference type="ARBA" id="ARBA00022771"/>
    </source>
</evidence>
<dbReference type="Gene3D" id="2.70.160.11">
    <property type="entry name" value="Hnrnp arginine n-methyltransferase1"/>
    <property type="match status" value="1"/>
</dbReference>
<evidence type="ECO:0000256" key="1">
    <source>
        <dbReference type="ARBA" id="ARBA00004514"/>
    </source>
</evidence>
<dbReference type="InterPro" id="IPR041698">
    <property type="entry name" value="Methyltransf_25"/>
</dbReference>
<evidence type="ECO:0000256" key="6">
    <source>
        <dbReference type="ARBA" id="ARBA00022691"/>
    </source>
</evidence>
<evidence type="ECO:0000313" key="18">
    <source>
        <dbReference type="Proteomes" id="UP000053237"/>
    </source>
</evidence>